<evidence type="ECO:0000259" key="1">
    <source>
        <dbReference type="Pfam" id="PF08765"/>
    </source>
</evidence>
<dbReference type="PANTHER" id="PTHR37812">
    <property type="entry name" value="MU-LIKE PROPHAGE FLUMU PROTEIN C"/>
    <property type="match status" value="1"/>
</dbReference>
<dbReference type="AlphaFoldDB" id="A0A4R3HZ25"/>
<dbReference type="InterPro" id="IPR009057">
    <property type="entry name" value="Homeodomain-like_sf"/>
</dbReference>
<dbReference type="SUPFAM" id="SSF46689">
    <property type="entry name" value="Homeodomain-like"/>
    <property type="match status" value="1"/>
</dbReference>
<sequence>MSSTLILDEEYPEVLADIAREIHSRLMDHPLLKLEHPIAAEVALGVAEHVRKNIGGVATYIPRGLGYELSVRDRQMFEEFTGDNYHQLARKYELTEMRVRQVIAHVMRIERAKRQQNLF</sequence>
<keyword evidence="3" id="KW-1185">Reference proteome</keyword>
<name>A0A4R3HZ25_PAULE</name>
<proteinExistence type="predicted"/>
<organism evidence="2 3">
    <name type="scientific">Paucimonas lemoignei</name>
    <name type="common">Pseudomonas lemoignei</name>
    <dbReference type="NCBI Taxonomy" id="29443"/>
    <lineage>
        <taxon>Bacteria</taxon>
        <taxon>Pseudomonadati</taxon>
        <taxon>Pseudomonadota</taxon>
        <taxon>Betaproteobacteria</taxon>
        <taxon>Burkholderiales</taxon>
        <taxon>Burkholderiaceae</taxon>
        <taxon>Paucimonas</taxon>
    </lineage>
</organism>
<dbReference type="OrthoDB" id="8906055at2"/>
<dbReference type="Pfam" id="PF08765">
    <property type="entry name" value="Mor"/>
    <property type="match status" value="1"/>
</dbReference>
<protein>
    <submittedName>
        <fullName evidence="2">Mor family transcriptional regulator</fullName>
    </submittedName>
</protein>
<comment type="caution">
    <text evidence="2">The sequence shown here is derived from an EMBL/GenBank/DDBJ whole genome shotgun (WGS) entry which is preliminary data.</text>
</comment>
<gene>
    <name evidence="2" type="ORF">EDC30_102227</name>
</gene>
<dbReference type="InterPro" id="IPR052411">
    <property type="entry name" value="c-mor_Regulatory_Protein"/>
</dbReference>
<reference evidence="2 3" key="1">
    <citation type="submission" date="2019-03" db="EMBL/GenBank/DDBJ databases">
        <title>Genomic Encyclopedia of Type Strains, Phase IV (KMG-IV): sequencing the most valuable type-strain genomes for metagenomic binning, comparative biology and taxonomic classification.</title>
        <authorList>
            <person name="Goeker M."/>
        </authorList>
    </citation>
    <scope>NUCLEOTIDE SEQUENCE [LARGE SCALE GENOMIC DNA]</scope>
    <source>
        <strain evidence="2 3">DSM 7445</strain>
    </source>
</reference>
<dbReference type="Proteomes" id="UP000295382">
    <property type="component" value="Unassembled WGS sequence"/>
</dbReference>
<feature type="domain" description="Mor transcription activator" evidence="1">
    <location>
        <begin position="11"/>
        <end position="118"/>
    </location>
</feature>
<dbReference type="InterPro" id="IPR014875">
    <property type="entry name" value="Mor_transcription_activator"/>
</dbReference>
<dbReference type="PANTHER" id="PTHR37812:SF1">
    <property type="entry name" value="MU-LIKE PROPHAGE FLUMU PROTEIN C"/>
    <property type="match status" value="1"/>
</dbReference>
<dbReference type="EMBL" id="SLZQ01000002">
    <property type="protein sequence ID" value="TCS38488.1"/>
    <property type="molecule type" value="Genomic_DNA"/>
</dbReference>
<dbReference type="Gene3D" id="1.10.10.60">
    <property type="entry name" value="Homeodomain-like"/>
    <property type="match status" value="1"/>
</dbReference>
<dbReference type="RefSeq" id="WP_132257560.1">
    <property type="nucleotide sequence ID" value="NZ_SLZQ01000002.1"/>
</dbReference>
<evidence type="ECO:0000313" key="3">
    <source>
        <dbReference type="Proteomes" id="UP000295382"/>
    </source>
</evidence>
<evidence type="ECO:0000313" key="2">
    <source>
        <dbReference type="EMBL" id="TCS38488.1"/>
    </source>
</evidence>
<accession>A0A4R3HZ25</accession>